<dbReference type="GO" id="GO:0016757">
    <property type="term" value="F:glycosyltransferase activity"/>
    <property type="evidence" value="ECO:0007669"/>
    <property type="project" value="TreeGrafter"/>
</dbReference>
<dbReference type="EMBL" id="VUNR01000028">
    <property type="protein sequence ID" value="MSU09633.1"/>
    <property type="molecule type" value="Genomic_DNA"/>
</dbReference>
<evidence type="ECO:0000259" key="2">
    <source>
        <dbReference type="Pfam" id="PF13439"/>
    </source>
</evidence>
<dbReference type="PANTHER" id="PTHR46401:SF2">
    <property type="entry name" value="GLYCOSYLTRANSFERASE WBBK-RELATED"/>
    <property type="match status" value="1"/>
</dbReference>
<evidence type="ECO:0000313" key="3">
    <source>
        <dbReference type="EMBL" id="MSU09633.1"/>
    </source>
</evidence>
<dbReference type="Pfam" id="PF13692">
    <property type="entry name" value="Glyco_trans_1_4"/>
    <property type="match status" value="1"/>
</dbReference>
<dbReference type="PANTHER" id="PTHR46401">
    <property type="entry name" value="GLYCOSYLTRANSFERASE WBBK-RELATED"/>
    <property type="match status" value="1"/>
</dbReference>
<proteinExistence type="predicted"/>
<dbReference type="Proteomes" id="UP000433181">
    <property type="component" value="Unassembled WGS sequence"/>
</dbReference>
<protein>
    <submittedName>
        <fullName evidence="3">Glycosyltransferase family 4 protein</fullName>
    </submittedName>
</protein>
<keyword evidence="1 3" id="KW-0808">Transferase</keyword>
<dbReference type="Gene3D" id="3.40.50.2000">
    <property type="entry name" value="Glycogen Phosphorylase B"/>
    <property type="match status" value="2"/>
</dbReference>
<keyword evidence="4" id="KW-1185">Reference proteome</keyword>
<dbReference type="GeneID" id="96779583"/>
<comment type="caution">
    <text evidence="3">The sequence shown here is derived from an EMBL/GenBank/DDBJ whole genome shotgun (WGS) entry which is preliminary data.</text>
</comment>
<name>A0A6I2UDL4_9FIRM</name>
<evidence type="ECO:0000313" key="4">
    <source>
        <dbReference type="Proteomes" id="UP000433181"/>
    </source>
</evidence>
<organism evidence="3 4">
    <name type="scientific">Anaerovibrio slackiae</name>
    <dbReference type="NCBI Taxonomy" id="2652309"/>
    <lineage>
        <taxon>Bacteria</taxon>
        <taxon>Bacillati</taxon>
        <taxon>Bacillota</taxon>
        <taxon>Negativicutes</taxon>
        <taxon>Selenomonadales</taxon>
        <taxon>Selenomonadaceae</taxon>
        <taxon>Anaerovibrio</taxon>
    </lineage>
</organism>
<dbReference type="SUPFAM" id="SSF53756">
    <property type="entry name" value="UDP-Glycosyltransferase/glycogen phosphorylase"/>
    <property type="match status" value="1"/>
</dbReference>
<accession>A0A6I2UDL4</accession>
<dbReference type="InterPro" id="IPR028098">
    <property type="entry name" value="Glyco_trans_4-like_N"/>
</dbReference>
<gene>
    <name evidence="3" type="ORF">FYJ84_11650</name>
</gene>
<dbReference type="CDD" id="cd03794">
    <property type="entry name" value="GT4_WbuB-like"/>
    <property type="match status" value="1"/>
</dbReference>
<reference evidence="3 4" key="1">
    <citation type="submission" date="2019-08" db="EMBL/GenBank/DDBJ databases">
        <title>In-depth cultivation of the pig gut microbiome towards novel bacterial diversity and tailored functional studies.</title>
        <authorList>
            <person name="Wylensek D."/>
            <person name="Hitch T.C.A."/>
            <person name="Clavel T."/>
        </authorList>
    </citation>
    <scope>NUCLEOTIDE SEQUENCE [LARGE SCALE GENOMIC DNA]</scope>
    <source>
        <strain evidence="3 4">WCA-693-APC-5D-A</strain>
    </source>
</reference>
<dbReference type="AlphaFoldDB" id="A0A6I2UDL4"/>
<dbReference type="RefSeq" id="WP_154407801.1">
    <property type="nucleotide sequence ID" value="NZ_VUNR01000028.1"/>
</dbReference>
<feature type="domain" description="Glycosyltransferase subfamily 4-like N-terminal" evidence="2">
    <location>
        <begin position="37"/>
        <end position="187"/>
    </location>
</feature>
<dbReference type="GO" id="GO:0009103">
    <property type="term" value="P:lipopolysaccharide biosynthetic process"/>
    <property type="evidence" value="ECO:0007669"/>
    <property type="project" value="TreeGrafter"/>
</dbReference>
<evidence type="ECO:0000256" key="1">
    <source>
        <dbReference type="ARBA" id="ARBA00022679"/>
    </source>
</evidence>
<sequence length="379" mass="42924">MGKAVFKSESVMNCMGRVIKVCHMTSAHEWNDVRIFMKMCHSLREAGYDVSLVAAGVSREYDGIHVVGCGEKPVGRRARMGGFARKVYETARELDCDIYHFHDPELLPYGIKLKQAGKKVIFDSHEDVPEQIMSKYWIPVPFRWIVSKLYTAYESYAVSKFDAVVTATPAIAEKFVGRTRNVVVINNYPKLDDIVFQTKPFEERSANICYAGGLDELRGGRFMVEAVNELDNVQLVLAGPCDDVIKQVISEGRNVKYLGQLDRKEVNVMYSNAIVGLVLLQPLERYKVSKPVKMYEYMAAGLPFVCSDFPLWRELVKETGAGICVPYGDLDAARRAILQLVNDKEMAQKMGIMGRKAVENKYSWNKEVQKLVNLYKSLQ</sequence>
<dbReference type="Pfam" id="PF13439">
    <property type="entry name" value="Glyco_transf_4"/>
    <property type="match status" value="1"/>
</dbReference>